<dbReference type="AlphaFoldDB" id="A0AAV4FS02"/>
<gene>
    <name evidence="2" type="ORF">ElyMa_000447300</name>
</gene>
<accession>A0AAV4FS02</accession>
<feature type="coiled-coil region" evidence="1">
    <location>
        <begin position="40"/>
        <end position="67"/>
    </location>
</feature>
<reference evidence="2 3" key="1">
    <citation type="journal article" date="2021" name="Elife">
        <title>Chloroplast acquisition without the gene transfer in kleptoplastic sea slugs, Plakobranchus ocellatus.</title>
        <authorList>
            <person name="Maeda T."/>
            <person name="Takahashi S."/>
            <person name="Yoshida T."/>
            <person name="Shimamura S."/>
            <person name="Takaki Y."/>
            <person name="Nagai Y."/>
            <person name="Toyoda A."/>
            <person name="Suzuki Y."/>
            <person name="Arimoto A."/>
            <person name="Ishii H."/>
            <person name="Satoh N."/>
            <person name="Nishiyama T."/>
            <person name="Hasebe M."/>
            <person name="Maruyama T."/>
            <person name="Minagawa J."/>
            <person name="Obokata J."/>
            <person name="Shigenobu S."/>
        </authorList>
    </citation>
    <scope>NUCLEOTIDE SEQUENCE [LARGE SCALE GENOMIC DNA]</scope>
</reference>
<comment type="caution">
    <text evidence="2">The sequence shown here is derived from an EMBL/GenBank/DDBJ whole genome shotgun (WGS) entry which is preliminary data.</text>
</comment>
<sequence length="110" mass="12949">MATTTTTTATGYGPRSRLMFDGDERKYELWEIKFLGFMKIRDLDEILQNLDDEYQIERSRLQAKKNEEVFAELVQVLDDRSLSLIIRDARNDGRAALRILREHYQPRGKP</sequence>
<keyword evidence="3" id="KW-1185">Reference proteome</keyword>
<dbReference type="Proteomes" id="UP000762676">
    <property type="component" value="Unassembled WGS sequence"/>
</dbReference>
<keyword evidence="1" id="KW-0175">Coiled coil</keyword>
<organism evidence="2 3">
    <name type="scientific">Elysia marginata</name>
    <dbReference type="NCBI Taxonomy" id="1093978"/>
    <lineage>
        <taxon>Eukaryota</taxon>
        <taxon>Metazoa</taxon>
        <taxon>Spiralia</taxon>
        <taxon>Lophotrochozoa</taxon>
        <taxon>Mollusca</taxon>
        <taxon>Gastropoda</taxon>
        <taxon>Heterobranchia</taxon>
        <taxon>Euthyneura</taxon>
        <taxon>Panpulmonata</taxon>
        <taxon>Sacoglossa</taxon>
        <taxon>Placobranchoidea</taxon>
        <taxon>Plakobranchidae</taxon>
        <taxon>Elysia</taxon>
    </lineage>
</organism>
<evidence type="ECO:0000313" key="3">
    <source>
        <dbReference type="Proteomes" id="UP000762676"/>
    </source>
</evidence>
<name>A0AAV4FS02_9GAST</name>
<protein>
    <submittedName>
        <fullName evidence="2">CCHC-type zinc finger, nucleic acid binding protein a</fullName>
    </submittedName>
</protein>
<evidence type="ECO:0000313" key="2">
    <source>
        <dbReference type="EMBL" id="GFR75126.1"/>
    </source>
</evidence>
<dbReference type="EMBL" id="BMAT01000882">
    <property type="protein sequence ID" value="GFR75126.1"/>
    <property type="molecule type" value="Genomic_DNA"/>
</dbReference>
<proteinExistence type="predicted"/>
<evidence type="ECO:0000256" key="1">
    <source>
        <dbReference type="SAM" id="Coils"/>
    </source>
</evidence>